<feature type="domain" description="DUF3846" evidence="2">
    <location>
        <begin position="67"/>
        <end position="167"/>
    </location>
</feature>
<dbReference type="InterPro" id="IPR025575">
    <property type="entry name" value="DpnD/PcfM_C"/>
</dbReference>
<name>A0ABV1C228_9FIRM</name>
<dbReference type="InterPro" id="IPR024559">
    <property type="entry name" value="DUF3846"/>
</dbReference>
<dbReference type="Pfam" id="PF14207">
    <property type="entry name" value="DpnD-PcfM"/>
    <property type="match status" value="1"/>
</dbReference>
<organism evidence="4 5">
    <name type="scientific">Faecalibacterium intestinale</name>
    <dbReference type="NCBI Taxonomy" id="3133155"/>
    <lineage>
        <taxon>Bacteria</taxon>
        <taxon>Bacillati</taxon>
        <taxon>Bacillota</taxon>
        <taxon>Clostridia</taxon>
        <taxon>Eubacteriales</taxon>
        <taxon>Oscillospiraceae</taxon>
        <taxon>Faecalibacterium</taxon>
    </lineage>
</organism>
<reference evidence="4 5" key="1">
    <citation type="submission" date="2024-03" db="EMBL/GenBank/DDBJ databases">
        <title>Human intestinal bacterial collection.</title>
        <authorList>
            <person name="Pauvert C."/>
            <person name="Hitch T.C.A."/>
            <person name="Clavel T."/>
        </authorList>
    </citation>
    <scope>NUCLEOTIDE SEQUENCE [LARGE SCALE GENOMIC DNA]</scope>
    <source>
        <strain evidence="4 5">CLA-AA-H281</strain>
    </source>
</reference>
<comment type="caution">
    <text evidence="4">The sequence shown here is derived from an EMBL/GenBank/DDBJ whole genome shotgun (WGS) entry which is preliminary data.</text>
</comment>
<feature type="compositionally biased region" description="Basic and acidic residues" evidence="1">
    <location>
        <begin position="192"/>
        <end position="206"/>
    </location>
</feature>
<evidence type="ECO:0000313" key="4">
    <source>
        <dbReference type="EMBL" id="MEQ2385637.1"/>
    </source>
</evidence>
<keyword evidence="5" id="KW-1185">Reference proteome</keyword>
<feature type="domain" description="DpnD/PcfM-like C-terminal" evidence="3">
    <location>
        <begin position="5"/>
        <end position="48"/>
    </location>
</feature>
<proteinExistence type="predicted"/>
<feature type="region of interest" description="Disordered" evidence="1">
    <location>
        <begin position="185"/>
        <end position="206"/>
    </location>
</feature>
<protein>
    <submittedName>
        <fullName evidence="4">DUF3846 domain-containing protein</fullName>
    </submittedName>
</protein>
<dbReference type="Proteomes" id="UP001465119">
    <property type="component" value="Unassembled WGS sequence"/>
</dbReference>
<gene>
    <name evidence="4" type="ORF">WMO20_06800</name>
</gene>
<evidence type="ECO:0000259" key="2">
    <source>
        <dbReference type="Pfam" id="PF12957"/>
    </source>
</evidence>
<accession>A0ABV1C228</accession>
<evidence type="ECO:0000256" key="1">
    <source>
        <dbReference type="SAM" id="MobiDB-lite"/>
    </source>
</evidence>
<sequence>MKKFDVEITETLQRTVSVEAASQEEAERMVTESWNNDDYVLDSKDFIDVDFKTVGEHELSENKEKLDVLLVQPGAYPQKISIGTDLKDLQDAVGGTITATYPFTDPVAIVCNDEGKLLGLPMNRALRDEHGQTYDVVAGNFLVVGLGEEDFASLSPELAQKYEQFFHQPETFVKLGSHLVILPTPDEAVQPAEEKSHIKPPAEHDR</sequence>
<dbReference type="Pfam" id="PF12957">
    <property type="entry name" value="DUF3846"/>
    <property type="match status" value="1"/>
</dbReference>
<evidence type="ECO:0000313" key="5">
    <source>
        <dbReference type="Proteomes" id="UP001465119"/>
    </source>
</evidence>
<dbReference type="EMBL" id="JBBMEN010000006">
    <property type="protein sequence ID" value="MEQ2385637.1"/>
    <property type="molecule type" value="Genomic_DNA"/>
</dbReference>
<evidence type="ECO:0000259" key="3">
    <source>
        <dbReference type="Pfam" id="PF14207"/>
    </source>
</evidence>
<dbReference type="RefSeq" id="WP_120020532.1">
    <property type="nucleotide sequence ID" value="NZ_JBBMEN010000006.1"/>
</dbReference>